<feature type="chain" id="PRO_5028041953" description="Nuclear receptor subfamily 1 group D member 1" evidence="30">
    <location>
        <begin position="19"/>
        <end position="713"/>
    </location>
</feature>
<dbReference type="GO" id="GO:0005634">
    <property type="term" value="C:nucleus"/>
    <property type="evidence" value="ECO:0007669"/>
    <property type="project" value="UniProtKB-SubCell"/>
</dbReference>
<keyword evidence="15" id="KW-0408">Iron</keyword>
<evidence type="ECO:0000259" key="31">
    <source>
        <dbReference type="PROSITE" id="PS51030"/>
    </source>
</evidence>
<feature type="compositionally biased region" description="Low complexity" evidence="29">
    <location>
        <begin position="118"/>
        <end position="134"/>
    </location>
</feature>
<feature type="region of interest" description="Disordered" evidence="29">
    <location>
        <begin position="332"/>
        <end position="384"/>
    </location>
</feature>
<keyword evidence="16 28" id="KW-0805">Transcription regulation</keyword>
<dbReference type="CTD" id="9572"/>
<feature type="compositionally biased region" description="Polar residues" evidence="29">
    <location>
        <begin position="410"/>
        <end position="423"/>
    </location>
</feature>
<dbReference type="GO" id="GO:0042752">
    <property type="term" value="P:regulation of circadian rhythm"/>
    <property type="evidence" value="ECO:0007669"/>
    <property type="project" value="UniProtKB-ARBA"/>
</dbReference>
<feature type="compositionally biased region" description="Pro residues" evidence="29">
    <location>
        <begin position="463"/>
        <end position="472"/>
    </location>
</feature>
<dbReference type="GO" id="GO:0045944">
    <property type="term" value="P:positive regulation of transcription by RNA polymerase II"/>
    <property type="evidence" value="ECO:0007669"/>
    <property type="project" value="TreeGrafter"/>
</dbReference>
<evidence type="ECO:0000256" key="22">
    <source>
        <dbReference type="ARBA" id="ARBA00023170"/>
    </source>
</evidence>
<dbReference type="RefSeq" id="XP_023573983.1">
    <property type="nucleotide sequence ID" value="XM_023718215.1"/>
</dbReference>
<dbReference type="OrthoDB" id="7634782at2759"/>
<comment type="subcellular location">
    <subcellularLocation>
        <location evidence="1">Cell projection</location>
        <location evidence="1">Dendrite</location>
    </subcellularLocation>
    <subcellularLocation>
        <location evidence="3">Cell projection</location>
        <location evidence="3">Dendritic spine</location>
    </subcellularLocation>
    <subcellularLocation>
        <location evidence="2">Cytoplasm</location>
    </subcellularLocation>
    <subcellularLocation>
        <location evidence="28">Nucleus</location>
    </subcellularLocation>
</comment>
<accession>A0A6P6EPN6</accession>
<keyword evidence="9 28" id="KW-0479">Metal-binding</keyword>
<evidence type="ECO:0000256" key="20">
    <source>
        <dbReference type="ARBA" id="ARBA00023159"/>
    </source>
</evidence>
<dbReference type="GO" id="GO:0043197">
    <property type="term" value="C:dendritic spine"/>
    <property type="evidence" value="ECO:0007669"/>
    <property type="project" value="UniProtKB-SubCell"/>
</dbReference>
<dbReference type="InterPro" id="IPR001723">
    <property type="entry name" value="Nuclear_hrmn_rcpt"/>
</dbReference>
<evidence type="ECO:0000313" key="34">
    <source>
        <dbReference type="RefSeq" id="XP_023573983.1"/>
    </source>
</evidence>
<evidence type="ECO:0000256" key="10">
    <source>
        <dbReference type="ARBA" id="ARBA00022771"/>
    </source>
</evidence>
<keyword evidence="17" id="KW-0770">Synapse</keyword>
<feature type="domain" description="NR LBD" evidence="32">
    <location>
        <begin position="383"/>
        <end position="713"/>
    </location>
</feature>
<sequence>MCLCRHWHGLCQVTRVLGVSLLPPSPWQAKLGCFVRGVAGRSPFNSANATGAEPMVGSVPRGPKSLSGQKTSIVTRLSWGKGNSRAGSWTVCPPSPPPAAHAAVLPPCGGGVITYIGSSGSSPSRTSPESLYSSDSSNGSFQSLTQGSLSTYFPPSPTGSLTQDPARSFGSIPPSLSDDSSPSSTSSSSSSSSYNGSPPGVRQVAMEDSSRVSPSKSTSSITKLNGMVLLCKVCGDVASGFHYGVHACEGCKGFFRRSIQQNIQYKRCLKNENCSIVRINRNRCQQCRFKKCLSVGMSRDAVRFGRIPKREKQRMLAEMQSAMNLANNQLSSQCPLETSPTPHPTSGPMGPSPPPAPAPSPLVGFSQFPQQLTPPRSPSPEPTMEDVISQVARAHREIFTYAHDKLGTSPGNFNANHASGSPSAPNPQRWESQCCPPVPDDNNTSAAQHHSEALNGLHQAPSSYPPTWPPGPAHHGCHQPNSNGHRLCPTHVYAAPEGEAPASNTQQDSSKNILLACPMNMYPHGRSGRTVQEIWEDFSLSFTPAVREVVEFAKHIPGFRDLSQHDQVTLLKAGTFEVLMVRFASLFNVKDQTVMFLSRTTYSLQELGAMGMGDLLSAMFDFSEKLNSLALTEEELGLFTAVVLVSADRSGMEDSASVEHLQETLLRALRALVLKNRPSETSRFTKLLLKLPDLRTLNNMHSEKLLSFRVDAQ</sequence>
<evidence type="ECO:0000256" key="23">
    <source>
        <dbReference type="ARBA" id="ARBA00023242"/>
    </source>
</evidence>
<dbReference type="PRINTS" id="PR00398">
    <property type="entry name" value="STRDHORMONER"/>
</dbReference>
<evidence type="ECO:0000256" key="5">
    <source>
        <dbReference type="ARBA" id="ARBA00022490"/>
    </source>
</evidence>
<dbReference type="Gene3D" id="1.10.565.10">
    <property type="entry name" value="Retinoid X Receptor"/>
    <property type="match status" value="1"/>
</dbReference>
<dbReference type="Proteomes" id="UP000515203">
    <property type="component" value="Unplaced"/>
</dbReference>
<keyword evidence="30" id="KW-0732">Signal</keyword>
<keyword evidence="11" id="KW-0221">Differentiation</keyword>
<keyword evidence="19 28" id="KW-0238">DNA-binding</keyword>
<evidence type="ECO:0000256" key="29">
    <source>
        <dbReference type="SAM" id="MobiDB-lite"/>
    </source>
</evidence>
<keyword evidence="10 28" id="KW-0863">Zinc-finger</keyword>
<dbReference type="InParanoid" id="A0A6P6EPN6"/>
<keyword evidence="13" id="KW-0832">Ubl conjugation</keyword>
<dbReference type="InterPro" id="IPR035500">
    <property type="entry name" value="NHR-like_dom_sf"/>
</dbReference>
<evidence type="ECO:0000256" key="11">
    <source>
        <dbReference type="ARBA" id="ARBA00022782"/>
    </source>
</evidence>
<evidence type="ECO:0000256" key="2">
    <source>
        <dbReference type="ARBA" id="ARBA00004496"/>
    </source>
</evidence>
<dbReference type="Gene3D" id="3.30.50.10">
    <property type="entry name" value="Erythroid Transcription Factor GATA-1, subunit A"/>
    <property type="match status" value="1"/>
</dbReference>
<keyword evidence="21 28" id="KW-0804">Transcription</keyword>
<evidence type="ECO:0000256" key="18">
    <source>
        <dbReference type="ARBA" id="ARBA00023108"/>
    </source>
</evidence>
<feature type="signal peptide" evidence="30">
    <location>
        <begin position="1"/>
        <end position="18"/>
    </location>
</feature>
<keyword evidence="6" id="KW-0678">Repressor</keyword>
<dbReference type="SMART" id="SM00399">
    <property type="entry name" value="ZnF_C4"/>
    <property type="match status" value="1"/>
</dbReference>
<dbReference type="PRINTS" id="PR00047">
    <property type="entry name" value="STROIDFINGER"/>
</dbReference>
<dbReference type="FunCoup" id="A0A6P6EPN6">
    <property type="interactions" value="274"/>
</dbReference>
<dbReference type="GO" id="GO:0004879">
    <property type="term" value="F:nuclear receptor activity"/>
    <property type="evidence" value="ECO:0007669"/>
    <property type="project" value="TreeGrafter"/>
</dbReference>
<organism evidence="33 34">
    <name type="scientific">Octodon degus</name>
    <name type="common">Degu</name>
    <name type="synonym">Sciurus degus</name>
    <dbReference type="NCBI Taxonomy" id="10160"/>
    <lineage>
        <taxon>Eukaryota</taxon>
        <taxon>Metazoa</taxon>
        <taxon>Chordata</taxon>
        <taxon>Craniata</taxon>
        <taxon>Vertebrata</taxon>
        <taxon>Euteleostomi</taxon>
        <taxon>Mammalia</taxon>
        <taxon>Eutheria</taxon>
        <taxon>Euarchontoglires</taxon>
        <taxon>Glires</taxon>
        <taxon>Rodentia</taxon>
        <taxon>Hystricomorpha</taxon>
        <taxon>Octodontidae</taxon>
        <taxon>Octodon</taxon>
    </lineage>
</organism>
<keyword evidence="24" id="KW-0966">Cell projection</keyword>
<dbReference type="GO" id="GO:0005737">
    <property type="term" value="C:cytoplasm"/>
    <property type="evidence" value="ECO:0007669"/>
    <property type="project" value="UniProtKB-SubCell"/>
</dbReference>
<dbReference type="GO" id="GO:0044321">
    <property type="term" value="P:response to leptin"/>
    <property type="evidence" value="ECO:0007669"/>
    <property type="project" value="TreeGrafter"/>
</dbReference>
<dbReference type="PROSITE" id="PS51843">
    <property type="entry name" value="NR_LBD"/>
    <property type="match status" value="1"/>
</dbReference>
<keyword evidence="18" id="KW-0090">Biological rhythms</keyword>
<evidence type="ECO:0000256" key="8">
    <source>
        <dbReference type="ARBA" id="ARBA00022617"/>
    </source>
</evidence>
<keyword evidence="23 28" id="KW-0539">Nucleus</keyword>
<dbReference type="InterPro" id="IPR000536">
    <property type="entry name" value="Nucl_hrmn_rcpt_lig-bd"/>
</dbReference>
<keyword evidence="8" id="KW-0349">Heme</keyword>
<evidence type="ECO:0000256" key="26">
    <source>
        <dbReference type="ARBA" id="ARBA00042197"/>
    </source>
</evidence>
<dbReference type="Pfam" id="PF00105">
    <property type="entry name" value="zf-C4"/>
    <property type="match status" value="1"/>
</dbReference>
<evidence type="ECO:0000313" key="33">
    <source>
        <dbReference type="Proteomes" id="UP000515203"/>
    </source>
</evidence>
<feature type="region of interest" description="Disordered" evidence="29">
    <location>
        <begin position="410"/>
        <end position="482"/>
    </location>
</feature>
<evidence type="ECO:0000256" key="14">
    <source>
        <dbReference type="ARBA" id="ARBA00022990"/>
    </source>
</evidence>
<evidence type="ECO:0000256" key="4">
    <source>
        <dbReference type="ARBA" id="ARBA00008092"/>
    </source>
</evidence>
<evidence type="ECO:0000256" key="28">
    <source>
        <dbReference type="RuleBase" id="RU004334"/>
    </source>
</evidence>
<dbReference type="InterPro" id="IPR001628">
    <property type="entry name" value="Znf_hrmn_rcpt"/>
</dbReference>
<dbReference type="GO" id="GO:0000122">
    <property type="term" value="P:negative regulation of transcription by RNA polymerase II"/>
    <property type="evidence" value="ECO:0007669"/>
    <property type="project" value="TreeGrafter"/>
</dbReference>
<dbReference type="GeneID" id="101590473"/>
<evidence type="ECO:0000256" key="24">
    <source>
        <dbReference type="ARBA" id="ARBA00023273"/>
    </source>
</evidence>
<protein>
    <recommendedName>
        <fullName evidence="25">Nuclear receptor subfamily 1 group D member 1</fullName>
    </recommendedName>
    <alternativeName>
        <fullName evidence="27">Rev-erbA-alpha</fullName>
    </alternativeName>
    <alternativeName>
        <fullName evidence="26">V-erbA-related protein 1</fullName>
    </alternativeName>
</protein>
<proteinExistence type="inferred from homology"/>
<dbReference type="AlphaFoldDB" id="A0A6P6EPN6"/>
<feature type="compositionally biased region" description="Pro residues" evidence="29">
    <location>
        <begin position="341"/>
        <end position="360"/>
    </location>
</feature>
<dbReference type="GO" id="GO:0000978">
    <property type="term" value="F:RNA polymerase II cis-regulatory region sequence-specific DNA binding"/>
    <property type="evidence" value="ECO:0007669"/>
    <property type="project" value="TreeGrafter"/>
</dbReference>
<dbReference type="InterPro" id="IPR050234">
    <property type="entry name" value="Nuclear_hormone_rcpt_NR1"/>
</dbReference>
<keyword evidence="20" id="KW-0010">Activator</keyword>
<dbReference type="GO" id="GO:0030154">
    <property type="term" value="P:cell differentiation"/>
    <property type="evidence" value="ECO:0007669"/>
    <property type="project" value="UniProtKB-KW"/>
</dbReference>
<keyword evidence="7" id="KW-0597">Phosphoprotein</keyword>
<evidence type="ECO:0000256" key="19">
    <source>
        <dbReference type="ARBA" id="ARBA00023125"/>
    </source>
</evidence>
<evidence type="ECO:0000256" key="6">
    <source>
        <dbReference type="ARBA" id="ARBA00022491"/>
    </source>
</evidence>
<keyword evidence="14" id="KW-0007">Acetylation</keyword>
<name>A0A6P6EPN6_OCTDE</name>
<evidence type="ECO:0000256" key="7">
    <source>
        <dbReference type="ARBA" id="ARBA00022553"/>
    </source>
</evidence>
<dbReference type="InterPro" id="IPR013088">
    <property type="entry name" value="Znf_NHR/GATA"/>
</dbReference>
<dbReference type="PANTHER" id="PTHR24082">
    <property type="entry name" value="NUCLEAR HORMONE RECEPTOR"/>
    <property type="match status" value="1"/>
</dbReference>
<evidence type="ECO:0000256" key="9">
    <source>
        <dbReference type="ARBA" id="ARBA00022723"/>
    </source>
</evidence>
<feature type="region of interest" description="Disordered" evidence="29">
    <location>
        <begin position="118"/>
        <end position="219"/>
    </location>
</feature>
<dbReference type="CDD" id="cd07166">
    <property type="entry name" value="NR_DBD_REV_ERB"/>
    <property type="match status" value="1"/>
</dbReference>
<evidence type="ECO:0000256" key="12">
    <source>
        <dbReference type="ARBA" id="ARBA00022833"/>
    </source>
</evidence>
<dbReference type="Pfam" id="PF00104">
    <property type="entry name" value="Hormone_recep"/>
    <property type="match status" value="1"/>
</dbReference>
<dbReference type="PROSITE" id="PS51030">
    <property type="entry name" value="NUCLEAR_REC_DBD_2"/>
    <property type="match status" value="1"/>
</dbReference>
<dbReference type="SUPFAM" id="SSF48508">
    <property type="entry name" value="Nuclear receptor ligand-binding domain"/>
    <property type="match status" value="1"/>
</dbReference>
<keyword evidence="12 28" id="KW-0862">Zinc</keyword>
<evidence type="ECO:0000256" key="21">
    <source>
        <dbReference type="ARBA" id="ARBA00023163"/>
    </source>
</evidence>
<dbReference type="GO" id="GO:0009755">
    <property type="term" value="P:hormone-mediated signaling pathway"/>
    <property type="evidence" value="ECO:0007669"/>
    <property type="project" value="TreeGrafter"/>
</dbReference>
<evidence type="ECO:0000256" key="1">
    <source>
        <dbReference type="ARBA" id="ARBA00004279"/>
    </source>
</evidence>
<dbReference type="GO" id="GO:0008270">
    <property type="term" value="F:zinc ion binding"/>
    <property type="evidence" value="ECO:0007669"/>
    <property type="project" value="UniProtKB-KW"/>
</dbReference>
<feature type="compositionally biased region" description="Polar residues" evidence="29">
    <location>
        <begin position="135"/>
        <end position="165"/>
    </location>
</feature>
<feature type="compositionally biased region" description="Low complexity" evidence="29">
    <location>
        <begin position="171"/>
        <end position="199"/>
    </location>
</feature>
<dbReference type="SUPFAM" id="SSF57716">
    <property type="entry name" value="Glucocorticoid receptor-like (DNA-binding domain)"/>
    <property type="match status" value="1"/>
</dbReference>
<evidence type="ECO:0000256" key="13">
    <source>
        <dbReference type="ARBA" id="ARBA00022843"/>
    </source>
</evidence>
<evidence type="ECO:0000256" key="3">
    <source>
        <dbReference type="ARBA" id="ARBA00004552"/>
    </source>
</evidence>
<evidence type="ECO:0000256" key="30">
    <source>
        <dbReference type="SAM" id="SignalP"/>
    </source>
</evidence>
<evidence type="ECO:0000256" key="15">
    <source>
        <dbReference type="ARBA" id="ARBA00023004"/>
    </source>
</evidence>
<gene>
    <name evidence="34" type="primary">Nr1d1</name>
</gene>
<keyword evidence="33" id="KW-1185">Reference proteome</keyword>
<dbReference type="FunFam" id="3.30.50.10:FF:000013">
    <property type="entry name" value="Nuclear receptor subfamily 1 group D member 2"/>
    <property type="match status" value="1"/>
</dbReference>
<dbReference type="SMART" id="SM00430">
    <property type="entry name" value="HOLI"/>
    <property type="match status" value="1"/>
</dbReference>
<keyword evidence="5" id="KW-0963">Cytoplasm</keyword>
<evidence type="ECO:0000256" key="17">
    <source>
        <dbReference type="ARBA" id="ARBA00023018"/>
    </source>
</evidence>
<evidence type="ECO:0000256" key="16">
    <source>
        <dbReference type="ARBA" id="ARBA00023015"/>
    </source>
</evidence>
<keyword evidence="22 28" id="KW-0675">Receptor</keyword>
<evidence type="ECO:0000259" key="32">
    <source>
        <dbReference type="PROSITE" id="PS51843"/>
    </source>
</evidence>
<dbReference type="GO" id="GO:0048511">
    <property type="term" value="P:rhythmic process"/>
    <property type="evidence" value="ECO:0007669"/>
    <property type="project" value="UniProtKB-KW"/>
</dbReference>
<evidence type="ECO:0000256" key="25">
    <source>
        <dbReference type="ARBA" id="ARBA00039258"/>
    </source>
</evidence>
<reference evidence="34" key="1">
    <citation type="submission" date="2025-08" db="UniProtKB">
        <authorList>
            <consortium name="RefSeq"/>
        </authorList>
    </citation>
    <scope>IDENTIFICATION</scope>
</reference>
<dbReference type="PANTHER" id="PTHR24082:SF113">
    <property type="entry name" value="NUCLEAR RECEPTOR SUBFAMILY 1 GROUP D MEMBER 1"/>
    <property type="match status" value="1"/>
</dbReference>
<feature type="domain" description="Nuclear receptor" evidence="31">
    <location>
        <begin position="228"/>
        <end position="304"/>
    </location>
</feature>
<dbReference type="PROSITE" id="PS00031">
    <property type="entry name" value="NUCLEAR_REC_DBD_1"/>
    <property type="match status" value="1"/>
</dbReference>
<comment type="similarity">
    <text evidence="4">Belongs to the nuclear hormone receptor family. NR1 subfamily.</text>
</comment>
<evidence type="ECO:0000256" key="27">
    <source>
        <dbReference type="ARBA" id="ARBA00043097"/>
    </source>
</evidence>